<dbReference type="AlphaFoldDB" id="A0A4R1KAY1"/>
<evidence type="ECO:0000256" key="1">
    <source>
        <dbReference type="ARBA" id="ARBA00004651"/>
    </source>
</evidence>
<sequence length="296" mass="34086">MRYRKSLTKNYDLNEHDVDNLLFIKPMISRYKDEFIEDFTEKMKTFPLSEKQAAAMGSNMNKLGSWFDTLFDGNADNAYFAFVGKLGESLNKYKFEQEFITAMISFSRLWIHEKIFGLVDDEVRRKKILISMHKMMDINSEIILGSYYDKLVSSYNPVHSYRNKVVDISEKFSFFVHTLMVITLIGLTLTAGVAFLAETVHLFGKKPDHALITALGSLLIIWVLVELLHTEIQMIKGGKFKNSIFISVALIAFIRDLMIITLKHETTNVLQQGFILLAITVLGLVYWLIVRTENNN</sequence>
<dbReference type="InterPro" id="IPR009050">
    <property type="entry name" value="Globin-like_sf"/>
</dbReference>
<keyword evidence="9" id="KW-1185">Reference proteome</keyword>
<dbReference type="InterPro" id="IPR020948">
    <property type="entry name" value="P_starv_induced_PsiE-like"/>
</dbReference>
<reference evidence="8 9" key="1">
    <citation type="submission" date="2019-03" db="EMBL/GenBank/DDBJ databases">
        <title>Genomic Encyclopedia of Type Strains, Phase IV (KMG-IV): sequencing the most valuable type-strain genomes for metagenomic binning, comparative biology and taxonomic classification.</title>
        <authorList>
            <person name="Goeker M."/>
        </authorList>
    </citation>
    <scope>NUCLEOTIDE SEQUENCE [LARGE SCALE GENOMIC DNA]</scope>
    <source>
        <strain evidence="8 9">DSM 24984</strain>
    </source>
</reference>
<gene>
    <name evidence="8" type="ORF">C8D98_0190</name>
</gene>
<keyword evidence="5 6" id="KW-0472">Membrane</keyword>
<keyword evidence="4 6" id="KW-1133">Transmembrane helix</keyword>
<dbReference type="Proteomes" id="UP000294614">
    <property type="component" value="Unassembled WGS sequence"/>
</dbReference>
<keyword evidence="2" id="KW-1003">Cell membrane</keyword>
<dbReference type="Gene3D" id="1.10.490.10">
    <property type="entry name" value="Globins"/>
    <property type="match status" value="1"/>
</dbReference>
<dbReference type="OrthoDB" id="9774793at2"/>
<feature type="transmembrane region" description="Helical" evidence="6">
    <location>
        <begin position="240"/>
        <end position="260"/>
    </location>
</feature>
<dbReference type="SUPFAM" id="SSF46458">
    <property type="entry name" value="Globin-like"/>
    <property type="match status" value="1"/>
</dbReference>
<feature type="transmembrane region" description="Helical" evidence="6">
    <location>
        <begin position="172"/>
        <end position="197"/>
    </location>
</feature>
<dbReference type="EMBL" id="SMGG01000003">
    <property type="protein sequence ID" value="TCK61688.1"/>
    <property type="molecule type" value="Genomic_DNA"/>
</dbReference>
<feature type="transmembrane region" description="Helical" evidence="6">
    <location>
        <begin position="272"/>
        <end position="290"/>
    </location>
</feature>
<feature type="transmembrane region" description="Helical" evidence="6">
    <location>
        <begin position="209"/>
        <end position="228"/>
    </location>
</feature>
<evidence type="ECO:0000256" key="5">
    <source>
        <dbReference type="ARBA" id="ARBA00023136"/>
    </source>
</evidence>
<organism evidence="8 9">
    <name type="scientific">Seleniivibrio woodruffii</name>
    <dbReference type="NCBI Taxonomy" id="1078050"/>
    <lineage>
        <taxon>Bacteria</taxon>
        <taxon>Pseudomonadati</taxon>
        <taxon>Deferribacterota</taxon>
        <taxon>Deferribacteres</taxon>
        <taxon>Deferribacterales</taxon>
        <taxon>Geovibrionaceae</taxon>
        <taxon>Seleniivibrio</taxon>
    </lineage>
</organism>
<evidence type="ECO:0000313" key="8">
    <source>
        <dbReference type="EMBL" id="TCK61688.1"/>
    </source>
</evidence>
<comment type="caution">
    <text evidence="8">The sequence shown here is derived from an EMBL/GenBank/DDBJ whole genome shotgun (WGS) entry which is preliminary data.</text>
</comment>
<evidence type="ECO:0000256" key="3">
    <source>
        <dbReference type="ARBA" id="ARBA00022692"/>
    </source>
</evidence>
<evidence type="ECO:0000259" key="7">
    <source>
        <dbReference type="Pfam" id="PF11563"/>
    </source>
</evidence>
<evidence type="ECO:0000256" key="4">
    <source>
        <dbReference type="ARBA" id="ARBA00022989"/>
    </source>
</evidence>
<comment type="subcellular location">
    <subcellularLocation>
        <location evidence="1">Cell membrane</location>
        <topology evidence="1">Multi-pass membrane protein</topology>
    </subcellularLocation>
</comment>
<proteinExistence type="predicted"/>
<evidence type="ECO:0000256" key="6">
    <source>
        <dbReference type="SAM" id="Phobius"/>
    </source>
</evidence>
<dbReference type="Pfam" id="PF06146">
    <property type="entry name" value="PsiE"/>
    <property type="match status" value="1"/>
</dbReference>
<dbReference type="GO" id="GO:0019825">
    <property type="term" value="F:oxygen binding"/>
    <property type="evidence" value="ECO:0007669"/>
    <property type="project" value="InterPro"/>
</dbReference>
<dbReference type="GO" id="GO:0005886">
    <property type="term" value="C:plasma membrane"/>
    <property type="evidence" value="ECO:0007669"/>
    <property type="project" value="UniProtKB-SubCell"/>
</dbReference>
<dbReference type="InterPro" id="IPR044398">
    <property type="entry name" value="Globin-sensor_dom"/>
</dbReference>
<dbReference type="InterPro" id="IPR012292">
    <property type="entry name" value="Globin/Proto"/>
</dbReference>
<accession>A0A4R1KAY1</accession>
<dbReference type="Pfam" id="PF11563">
    <property type="entry name" value="Protoglobin"/>
    <property type="match status" value="1"/>
</dbReference>
<evidence type="ECO:0000313" key="9">
    <source>
        <dbReference type="Proteomes" id="UP000294614"/>
    </source>
</evidence>
<name>A0A4R1KAY1_9BACT</name>
<feature type="domain" description="Globin-sensor" evidence="7">
    <location>
        <begin position="11"/>
        <end position="150"/>
    </location>
</feature>
<evidence type="ECO:0000256" key="2">
    <source>
        <dbReference type="ARBA" id="ARBA00022475"/>
    </source>
</evidence>
<dbReference type="RefSeq" id="WP_132871182.1">
    <property type="nucleotide sequence ID" value="NZ_SMGG01000003.1"/>
</dbReference>
<dbReference type="GO" id="GO:0020037">
    <property type="term" value="F:heme binding"/>
    <property type="evidence" value="ECO:0007669"/>
    <property type="project" value="InterPro"/>
</dbReference>
<protein>
    <submittedName>
        <fullName evidence="8">Uncharacterized membrane protein (DUF373 family)</fullName>
    </submittedName>
</protein>
<keyword evidence="3 6" id="KW-0812">Transmembrane</keyword>